<evidence type="ECO:0000256" key="1">
    <source>
        <dbReference type="ARBA" id="ARBA00006484"/>
    </source>
</evidence>
<dbReference type="AlphaFoldDB" id="A0A8H5FWN0"/>
<feature type="domain" description="Ketoreductase" evidence="5">
    <location>
        <begin position="3"/>
        <end position="177"/>
    </location>
</feature>
<evidence type="ECO:0000256" key="3">
    <source>
        <dbReference type="ARBA" id="ARBA00023002"/>
    </source>
</evidence>
<gene>
    <name evidence="6" type="ORF">D9756_006019</name>
</gene>
<evidence type="ECO:0000313" key="7">
    <source>
        <dbReference type="Proteomes" id="UP000559027"/>
    </source>
</evidence>
<keyword evidence="7" id="KW-1185">Reference proteome</keyword>
<dbReference type="GO" id="GO:0016491">
    <property type="term" value="F:oxidoreductase activity"/>
    <property type="evidence" value="ECO:0007669"/>
    <property type="project" value="UniProtKB-KW"/>
</dbReference>
<dbReference type="InterPro" id="IPR020904">
    <property type="entry name" value="Sc_DH/Rdtase_CS"/>
</dbReference>
<dbReference type="InterPro" id="IPR002347">
    <property type="entry name" value="SDR_fam"/>
</dbReference>
<evidence type="ECO:0000313" key="6">
    <source>
        <dbReference type="EMBL" id="KAF5352465.1"/>
    </source>
</evidence>
<protein>
    <recommendedName>
        <fullName evidence="5">Ketoreductase domain-containing protein</fullName>
    </recommendedName>
</protein>
<proteinExistence type="inferred from homology"/>
<comment type="similarity">
    <text evidence="1 4">Belongs to the short-chain dehydrogenases/reductases (SDR) family.</text>
</comment>
<dbReference type="PANTHER" id="PTHR44169">
    <property type="entry name" value="NADPH-DEPENDENT 1-ACYLDIHYDROXYACETONE PHOSPHATE REDUCTASE"/>
    <property type="match status" value="1"/>
</dbReference>
<dbReference type="GO" id="GO:0005783">
    <property type="term" value="C:endoplasmic reticulum"/>
    <property type="evidence" value="ECO:0007669"/>
    <property type="project" value="TreeGrafter"/>
</dbReference>
<keyword evidence="2" id="KW-0521">NADP</keyword>
<organism evidence="6 7">
    <name type="scientific">Leucocoprinus leucothites</name>
    <dbReference type="NCBI Taxonomy" id="201217"/>
    <lineage>
        <taxon>Eukaryota</taxon>
        <taxon>Fungi</taxon>
        <taxon>Dikarya</taxon>
        <taxon>Basidiomycota</taxon>
        <taxon>Agaricomycotina</taxon>
        <taxon>Agaricomycetes</taxon>
        <taxon>Agaricomycetidae</taxon>
        <taxon>Agaricales</taxon>
        <taxon>Agaricineae</taxon>
        <taxon>Agaricaceae</taxon>
        <taxon>Leucocoprinus</taxon>
    </lineage>
</organism>
<sequence>MSRVVLVTGCTTGGIGHALAQEFAHQGCIVYATSRRVETIADLGNPKIHKLTLDVTSDENIQSVIQEILTKEGRLDVVVNNAGVICPGPLIDSSSDDVRKTFETNTFAILRVAKAVVPEMAKRRQGLIINIGSIVGQIATPWNGIYCASKAAVDSISQVLSMECRPLGIKVFHVAPAAIKSNIADTGANNFSLAPNSLYKSFLANIMDRIYSSQGPHSMPAEVFARQVVAKALQENPPLYLCLGGQSLLLTILTWLPRRLVMGIIWRRYSKKL</sequence>
<dbReference type="InterPro" id="IPR036291">
    <property type="entry name" value="NAD(P)-bd_dom_sf"/>
</dbReference>
<dbReference type="SUPFAM" id="SSF51735">
    <property type="entry name" value="NAD(P)-binding Rossmann-fold domains"/>
    <property type="match status" value="1"/>
</dbReference>
<evidence type="ECO:0000259" key="5">
    <source>
        <dbReference type="SMART" id="SM00822"/>
    </source>
</evidence>
<dbReference type="PROSITE" id="PS00061">
    <property type="entry name" value="ADH_SHORT"/>
    <property type="match status" value="1"/>
</dbReference>
<comment type="caution">
    <text evidence="6">The sequence shown here is derived from an EMBL/GenBank/DDBJ whole genome shotgun (WGS) entry which is preliminary data.</text>
</comment>
<accession>A0A8H5FWN0</accession>
<name>A0A8H5FWN0_9AGAR</name>
<dbReference type="CDD" id="cd05374">
    <property type="entry name" value="17beta-HSD-like_SDR_c"/>
    <property type="match status" value="1"/>
</dbReference>
<dbReference type="Proteomes" id="UP000559027">
    <property type="component" value="Unassembled WGS sequence"/>
</dbReference>
<reference evidence="6 7" key="1">
    <citation type="journal article" date="2020" name="ISME J.">
        <title>Uncovering the hidden diversity of litter-decomposition mechanisms in mushroom-forming fungi.</title>
        <authorList>
            <person name="Floudas D."/>
            <person name="Bentzer J."/>
            <person name="Ahren D."/>
            <person name="Johansson T."/>
            <person name="Persson P."/>
            <person name="Tunlid A."/>
        </authorList>
    </citation>
    <scope>NUCLEOTIDE SEQUENCE [LARGE SCALE GENOMIC DNA]</scope>
    <source>
        <strain evidence="6 7">CBS 146.42</strain>
    </source>
</reference>
<evidence type="ECO:0000256" key="2">
    <source>
        <dbReference type="ARBA" id="ARBA00022857"/>
    </source>
</evidence>
<dbReference type="FunFam" id="3.40.50.720:FF:000261">
    <property type="entry name" value="NADPH-dependent 1-acyldihydroxyacetone phosphate reductase"/>
    <property type="match status" value="1"/>
</dbReference>
<dbReference type="Gene3D" id="3.40.50.720">
    <property type="entry name" value="NAD(P)-binding Rossmann-like Domain"/>
    <property type="match status" value="1"/>
</dbReference>
<dbReference type="PANTHER" id="PTHR44169:SF6">
    <property type="entry name" value="NADPH-DEPENDENT 1-ACYLDIHYDROXYACETONE PHOSPHATE REDUCTASE"/>
    <property type="match status" value="1"/>
</dbReference>
<dbReference type="OrthoDB" id="2102561at2759"/>
<dbReference type="Pfam" id="PF00106">
    <property type="entry name" value="adh_short"/>
    <property type="match status" value="1"/>
</dbReference>
<dbReference type="SMART" id="SM00822">
    <property type="entry name" value="PKS_KR"/>
    <property type="match status" value="1"/>
</dbReference>
<evidence type="ECO:0000256" key="4">
    <source>
        <dbReference type="RuleBase" id="RU000363"/>
    </source>
</evidence>
<dbReference type="InterPro" id="IPR057326">
    <property type="entry name" value="KR_dom"/>
</dbReference>
<dbReference type="EMBL" id="JAACJO010000011">
    <property type="protein sequence ID" value="KAF5352465.1"/>
    <property type="molecule type" value="Genomic_DNA"/>
</dbReference>
<dbReference type="PRINTS" id="PR00080">
    <property type="entry name" value="SDRFAMILY"/>
</dbReference>
<dbReference type="PRINTS" id="PR00081">
    <property type="entry name" value="GDHRDH"/>
</dbReference>
<keyword evidence="3" id="KW-0560">Oxidoreductase</keyword>